<dbReference type="SUPFAM" id="SSF101898">
    <property type="entry name" value="NHL repeat"/>
    <property type="match status" value="1"/>
</dbReference>
<dbReference type="Gene3D" id="2.120.10.10">
    <property type="match status" value="1"/>
</dbReference>
<feature type="domain" description="Sialidase" evidence="2">
    <location>
        <begin position="200"/>
        <end position="407"/>
    </location>
</feature>
<keyword evidence="4" id="KW-1185">Reference proteome</keyword>
<name>A0ABM7QPB6_9GAMM</name>
<dbReference type="CDD" id="cd15482">
    <property type="entry name" value="Sialidase_non-viral"/>
    <property type="match status" value="1"/>
</dbReference>
<keyword evidence="1" id="KW-0732">Signal</keyword>
<feature type="signal peptide" evidence="1">
    <location>
        <begin position="1"/>
        <end position="26"/>
    </location>
</feature>
<gene>
    <name evidence="3" type="ORF">Atep_24310</name>
</gene>
<dbReference type="Proteomes" id="UP000680679">
    <property type="component" value="Chromosome"/>
</dbReference>
<evidence type="ECO:0000259" key="2">
    <source>
        <dbReference type="Pfam" id="PF13088"/>
    </source>
</evidence>
<dbReference type="EMBL" id="AP024563">
    <property type="protein sequence ID" value="BCU07754.1"/>
    <property type="molecule type" value="Genomic_DNA"/>
</dbReference>
<reference evidence="3 4" key="1">
    <citation type="submission" date="2021-04" db="EMBL/GenBank/DDBJ databases">
        <title>Complete genome sequencing of Allochromatium tepidum strain NZ.</title>
        <authorList>
            <person name="Tsukatani Y."/>
            <person name="Mori H."/>
        </authorList>
    </citation>
    <scope>NUCLEOTIDE SEQUENCE [LARGE SCALE GENOMIC DNA]</scope>
    <source>
        <strain evidence="3 4">NZ</strain>
    </source>
</reference>
<dbReference type="InterPro" id="IPR011040">
    <property type="entry name" value="Sialidase"/>
</dbReference>
<dbReference type="InterPro" id="IPR036278">
    <property type="entry name" value="Sialidase_sf"/>
</dbReference>
<organism evidence="3 4">
    <name type="scientific">Allochromatium tepidum</name>
    <dbReference type="NCBI Taxonomy" id="553982"/>
    <lineage>
        <taxon>Bacteria</taxon>
        <taxon>Pseudomonadati</taxon>
        <taxon>Pseudomonadota</taxon>
        <taxon>Gammaproteobacteria</taxon>
        <taxon>Chromatiales</taxon>
        <taxon>Chromatiaceae</taxon>
        <taxon>Allochromatium</taxon>
    </lineage>
</organism>
<evidence type="ECO:0000313" key="4">
    <source>
        <dbReference type="Proteomes" id="UP000680679"/>
    </source>
</evidence>
<dbReference type="Pfam" id="PF13088">
    <property type="entry name" value="BNR_2"/>
    <property type="match status" value="1"/>
</dbReference>
<feature type="chain" id="PRO_5047122595" description="Sialidase domain-containing protein" evidence="1">
    <location>
        <begin position="27"/>
        <end position="604"/>
    </location>
</feature>
<protein>
    <recommendedName>
        <fullName evidence="2">Sialidase domain-containing protein</fullName>
    </recommendedName>
</protein>
<evidence type="ECO:0000313" key="3">
    <source>
        <dbReference type="EMBL" id="BCU07754.1"/>
    </source>
</evidence>
<accession>A0ABM7QPB6</accession>
<proteinExistence type="predicted"/>
<evidence type="ECO:0000256" key="1">
    <source>
        <dbReference type="SAM" id="SignalP"/>
    </source>
</evidence>
<sequence>MIVQRFKALGLGCVLGVFVTGGTSFAADRAESSASYETLSNSTMAATSGWEYVLDASGQRWLAYYDRDRLLRLRDPKGQERLLVPDDRAQAPSGLALSATDKGTLALWRDKHPDKGLYLLDTDQLTPGATSIKPLEIGADTEPLARFVAQSDAKGLTHLLWYGEKAGQPTGSIHNLYYRNLDRSKQELSPIELVMAGIYPVMASDPQGNLVVFSWQGDVDGRRIVSRFRPASGEFAETVTVADDVSDVTPIFEAFRSGSRWFAIWLSQRGFDKRDFHLEGAHSDDNGKTWKRFDFEDLRGHDIAGLNIATDDEGHILLAVSGRNRSEHDRDKQDVYVIHSTDRGETWSKAVKPRTGDQELLSLFHARNPSVAFGRKPGQVLLVWEDWRDIRSGLYASLSNDYGATWTIADVPLPREPGVNLGLRYEPNAVYAADDGYRVIAERYTDDTLEGKQLVELKLDESSLKSLAESARAERERLAKTGEADLRKRVEGYWKAMQADDYNTTYTYLDPFFKAATPLNIYLSNMGKIKYSEAKIDAITIKGPIAEVVTTIRAHVPEFKAPMTGEVIKQPERVVPVKNRWLWIDGEWVSEFRIESQDIVFTRY</sequence>
<dbReference type="SUPFAM" id="SSF50939">
    <property type="entry name" value="Sialidases"/>
    <property type="match status" value="1"/>
</dbReference>